<comment type="similarity">
    <text evidence="1 5">Belongs to the metallo-dependent hydrolases superfamily. NagA family.</text>
</comment>
<dbReference type="PANTHER" id="PTHR11113">
    <property type="entry name" value="N-ACETYLGLUCOSAMINE-6-PHOSPHATE DEACETYLASE"/>
    <property type="match status" value="1"/>
</dbReference>
<dbReference type="InterPro" id="IPR003764">
    <property type="entry name" value="GlcNAc_6-P_deAcase"/>
</dbReference>
<dbReference type="EC" id="3.5.1.25" evidence="9"/>
<dbReference type="InterPro" id="IPR011059">
    <property type="entry name" value="Metal-dep_hydrolase_composite"/>
</dbReference>
<feature type="binding site" evidence="7">
    <location>
        <position position="198"/>
    </location>
    <ligand>
        <name>Zn(2+)</name>
        <dbReference type="ChEBI" id="CHEBI:29105"/>
    </ligand>
</feature>
<dbReference type="NCBIfam" id="TIGR00221">
    <property type="entry name" value="nagA"/>
    <property type="match status" value="1"/>
</dbReference>
<reference evidence="9" key="2">
    <citation type="journal article" date="2021" name="PeerJ">
        <title>Extensive microbial diversity within the chicken gut microbiome revealed by metagenomics and culture.</title>
        <authorList>
            <person name="Gilroy R."/>
            <person name="Ravi A."/>
            <person name="Getino M."/>
            <person name="Pursley I."/>
            <person name="Horton D.L."/>
            <person name="Alikhan N.F."/>
            <person name="Baker D."/>
            <person name="Gharbi K."/>
            <person name="Hall N."/>
            <person name="Watson M."/>
            <person name="Adriaenssens E.M."/>
            <person name="Foster-Nyarko E."/>
            <person name="Jarju S."/>
            <person name="Secka A."/>
            <person name="Antonio M."/>
            <person name="Oren A."/>
            <person name="Chaudhuri R.R."/>
            <person name="La Ragione R."/>
            <person name="Hildebrand F."/>
            <person name="Pallen M.J."/>
        </authorList>
    </citation>
    <scope>NUCLEOTIDE SEQUENCE</scope>
    <source>
        <strain evidence="9">CHK183-6373</strain>
    </source>
</reference>
<dbReference type="InterPro" id="IPR006680">
    <property type="entry name" value="Amidohydro-rel"/>
</dbReference>
<feature type="active site" description="Proton donor/acceptor" evidence="6">
    <location>
        <position position="281"/>
    </location>
</feature>
<evidence type="ECO:0000256" key="1">
    <source>
        <dbReference type="ARBA" id="ARBA00010716"/>
    </source>
</evidence>
<accession>A0A9D1P792</accession>
<dbReference type="AlphaFoldDB" id="A0A9D1P792"/>
<dbReference type="Gene3D" id="3.20.20.140">
    <property type="entry name" value="Metal-dependent hydrolases"/>
    <property type="match status" value="1"/>
</dbReference>
<dbReference type="PANTHER" id="PTHR11113:SF14">
    <property type="entry name" value="N-ACETYLGLUCOSAMINE-6-PHOSPHATE DEACETYLASE"/>
    <property type="match status" value="1"/>
</dbReference>
<gene>
    <name evidence="9" type="primary">nagA</name>
    <name evidence="9" type="ORF">IAA64_03090</name>
</gene>
<dbReference type="SUPFAM" id="SSF51338">
    <property type="entry name" value="Composite domain of metallo-dependent hydrolases"/>
    <property type="match status" value="1"/>
</dbReference>
<keyword evidence="2 7" id="KW-0479">Metal-binding</keyword>
<organism evidence="9 10">
    <name type="scientific">Candidatus Ornithocaccomicrobium faecavium</name>
    <dbReference type="NCBI Taxonomy" id="2840890"/>
    <lineage>
        <taxon>Bacteria</taxon>
        <taxon>Bacillati</taxon>
        <taxon>Bacillota</taxon>
        <taxon>Clostridia</taxon>
        <taxon>Candidatus Ornithocaccomicrobium</taxon>
    </lineage>
</organism>
<sequence length="392" mass="41644">MRKRKLIGGTVLTPIRALAGAEIAVENGKIVSVGPRDAATDAGAEIFDIGGLWIAPGFIDMHVHGGGGYDFMDATVEAFHGAARMHALHGTTTLLPTSLASGDEALLDMIHAYQDAVRAPWVGAAMPGLHLEGPYFSLAQAGAQAPDAITPPDPERTARILKAAQGSILRWSSAPELPGSMEFAREMRERGILLSIGHSDARESVVAEAIENGYTHLTHFYSGMSTIVREKSYRFPGIVESGYLYPELTVEIIADGCHLPASLLRLVYQSMGTRRVALVTDALRGAGMPEGESIIGSLKEGRRCIVEDGVAKLPDRSAFAGSVATTDRLVRNMVQLAGAPLQDAVKMMSLTPARILGFKDRGMLAAGYRADITCLDAGLHAVKTFVGGEAVE</sequence>
<dbReference type="CDD" id="cd00854">
    <property type="entry name" value="NagA"/>
    <property type="match status" value="1"/>
</dbReference>
<dbReference type="Pfam" id="PF01979">
    <property type="entry name" value="Amidohydro_1"/>
    <property type="match status" value="1"/>
</dbReference>
<evidence type="ECO:0000256" key="2">
    <source>
        <dbReference type="ARBA" id="ARBA00022723"/>
    </source>
</evidence>
<dbReference type="Gene3D" id="2.30.40.10">
    <property type="entry name" value="Urease, subunit C, domain 1"/>
    <property type="match status" value="1"/>
</dbReference>
<dbReference type="GO" id="GO:0006046">
    <property type="term" value="P:N-acetylglucosamine catabolic process"/>
    <property type="evidence" value="ECO:0007669"/>
    <property type="project" value="TreeGrafter"/>
</dbReference>
<feature type="domain" description="Amidohydrolase-related" evidence="8">
    <location>
        <begin position="54"/>
        <end position="384"/>
    </location>
</feature>
<evidence type="ECO:0000256" key="6">
    <source>
        <dbReference type="PIRSR" id="PIRSR038994-1"/>
    </source>
</evidence>
<feature type="binding site" evidence="7">
    <location>
        <position position="132"/>
    </location>
    <ligand>
        <name>Zn(2+)</name>
        <dbReference type="ChEBI" id="CHEBI:29105"/>
    </ligand>
</feature>
<dbReference type="EMBL" id="DVOT01000056">
    <property type="protein sequence ID" value="HIV26929.1"/>
    <property type="molecule type" value="Genomic_DNA"/>
</dbReference>
<evidence type="ECO:0000313" key="10">
    <source>
        <dbReference type="Proteomes" id="UP000886884"/>
    </source>
</evidence>
<feature type="binding site" evidence="7">
    <location>
        <position position="219"/>
    </location>
    <ligand>
        <name>Zn(2+)</name>
        <dbReference type="ChEBI" id="CHEBI:29105"/>
    </ligand>
</feature>
<evidence type="ECO:0000256" key="3">
    <source>
        <dbReference type="ARBA" id="ARBA00022801"/>
    </source>
</evidence>
<protein>
    <submittedName>
        <fullName evidence="9">N-acetylglucosamine-6-phosphate deacetylase</fullName>
        <ecNumber evidence="9">3.5.1.25</ecNumber>
    </submittedName>
</protein>
<keyword evidence="4 5" id="KW-0119">Carbohydrate metabolism</keyword>
<proteinExistence type="inferred from homology"/>
<dbReference type="SUPFAM" id="SSF51556">
    <property type="entry name" value="Metallo-dependent hydrolases"/>
    <property type="match status" value="1"/>
</dbReference>
<keyword evidence="3 5" id="KW-0378">Hydrolase</keyword>
<dbReference type="PIRSF" id="PIRSF038994">
    <property type="entry name" value="NagA"/>
    <property type="match status" value="1"/>
</dbReference>
<dbReference type="GO" id="GO:0008448">
    <property type="term" value="F:N-acetylglucosamine-6-phosphate deacetylase activity"/>
    <property type="evidence" value="ECO:0007669"/>
    <property type="project" value="UniProtKB-EC"/>
</dbReference>
<evidence type="ECO:0000256" key="4">
    <source>
        <dbReference type="ARBA" id="ARBA00023277"/>
    </source>
</evidence>
<reference evidence="9" key="1">
    <citation type="submission" date="2020-10" db="EMBL/GenBank/DDBJ databases">
        <authorList>
            <person name="Gilroy R."/>
        </authorList>
    </citation>
    <scope>NUCLEOTIDE SEQUENCE</scope>
    <source>
        <strain evidence="9">CHK183-6373</strain>
    </source>
</reference>
<evidence type="ECO:0000256" key="7">
    <source>
        <dbReference type="PIRSR" id="PIRSR038994-3"/>
    </source>
</evidence>
<dbReference type="Proteomes" id="UP000886884">
    <property type="component" value="Unassembled WGS sequence"/>
</dbReference>
<comment type="caution">
    <text evidence="9">The sequence shown here is derived from an EMBL/GenBank/DDBJ whole genome shotgun (WGS) entry which is preliminary data.</text>
</comment>
<name>A0A9D1P792_9FIRM</name>
<evidence type="ECO:0000259" key="8">
    <source>
        <dbReference type="Pfam" id="PF01979"/>
    </source>
</evidence>
<comment type="cofactor">
    <cofactor evidence="7">
        <name>a divalent metal cation</name>
        <dbReference type="ChEBI" id="CHEBI:60240"/>
    </cofactor>
    <text evidence="7">Binds 1 divalent metal cation per subunit.</text>
</comment>
<dbReference type="InterPro" id="IPR032466">
    <property type="entry name" value="Metal_Hydrolase"/>
</dbReference>
<dbReference type="GO" id="GO:0046872">
    <property type="term" value="F:metal ion binding"/>
    <property type="evidence" value="ECO:0007669"/>
    <property type="project" value="UniProtKB-KW"/>
</dbReference>
<evidence type="ECO:0000313" key="9">
    <source>
        <dbReference type="EMBL" id="HIV26929.1"/>
    </source>
</evidence>
<evidence type="ECO:0000256" key="5">
    <source>
        <dbReference type="PIRNR" id="PIRNR038994"/>
    </source>
</evidence>